<evidence type="ECO:0000313" key="1">
    <source>
        <dbReference type="Proteomes" id="UP000887565"/>
    </source>
</evidence>
<protein>
    <submittedName>
        <fullName evidence="2">Secreted protein</fullName>
    </submittedName>
</protein>
<proteinExistence type="predicted"/>
<sequence>MAVGVRAGLFSCWRRENVVVVVGTWGHAAMRQLIAQIATSRTYFQHTLLVRFAIAERFPNNTDDSTIFATVRRGAERKIMDCAATSRPSHFGARLTLAQRIMPWYTNDVFHLTNCTCTFTLA</sequence>
<evidence type="ECO:0000313" key="2">
    <source>
        <dbReference type="WBParaSite" id="nRc.2.0.1.t39969-RA"/>
    </source>
</evidence>
<name>A0A915KNE3_ROMCU</name>
<keyword evidence="1" id="KW-1185">Reference proteome</keyword>
<dbReference type="WBParaSite" id="nRc.2.0.1.t39969-RA">
    <property type="protein sequence ID" value="nRc.2.0.1.t39969-RA"/>
    <property type="gene ID" value="nRc.2.0.1.g39969"/>
</dbReference>
<reference evidence="2" key="1">
    <citation type="submission" date="2022-11" db="UniProtKB">
        <authorList>
            <consortium name="WormBaseParasite"/>
        </authorList>
    </citation>
    <scope>IDENTIFICATION</scope>
</reference>
<organism evidence="1 2">
    <name type="scientific">Romanomermis culicivorax</name>
    <name type="common">Nematode worm</name>
    <dbReference type="NCBI Taxonomy" id="13658"/>
    <lineage>
        <taxon>Eukaryota</taxon>
        <taxon>Metazoa</taxon>
        <taxon>Ecdysozoa</taxon>
        <taxon>Nematoda</taxon>
        <taxon>Enoplea</taxon>
        <taxon>Dorylaimia</taxon>
        <taxon>Mermithida</taxon>
        <taxon>Mermithoidea</taxon>
        <taxon>Mermithidae</taxon>
        <taxon>Romanomermis</taxon>
    </lineage>
</organism>
<dbReference type="AlphaFoldDB" id="A0A915KNE3"/>
<dbReference type="Proteomes" id="UP000887565">
    <property type="component" value="Unplaced"/>
</dbReference>
<accession>A0A915KNE3</accession>